<keyword evidence="8" id="KW-1185">Reference proteome</keyword>
<reference evidence="6 7" key="1">
    <citation type="submission" date="2018-12" db="EMBL/GenBank/DDBJ databases">
        <authorList>
            <consortium name="Pathogen Informatics"/>
        </authorList>
    </citation>
    <scope>NUCLEOTIDE SEQUENCE [LARGE SCALE GENOMIC DNA]</scope>
    <source>
        <strain evidence="6 7">NCTC10126</strain>
    </source>
</reference>
<feature type="transmembrane region" description="Helical" evidence="3">
    <location>
        <begin position="324"/>
        <end position="345"/>
    </location>
</feature>
<accession>A0A3P8LHS2</accession>
<feature type="transmembrane region" description="Helical" evidence="3">
    <location>
        <begin position="108"/>
        <end position="129"/>
    </location>
</feature>
<dbReference type="EMBL" id="CP101806">
    <property type="protein sequence ID" value="UUD35564.1"/>
    <property type="molecule type" value="Genomic_DNA"/>
</dbReference>
<feature type="transmembrane region" description="Helical" evidence="3">
    <location>
        <begin position="224"/>
        <end position="243"/>
    </location>
</feature>
<feature type="transmembrane region" description="Helical" evidence="3">
    <location>
        <begin position="176"/>
        <end position="195"/>
    </location>
</feature>
<keyword evidence="3" id="KW-0472">Membrane</keyword>
<evidence type="ECO:0000256" key="2">
    <source>
        <dbReference type="ARBA" id="ARBA00022679"/>
    </source>
</evidence>
<feature type="transmembrane region" description="Helical" evidence="3">
    <location>
        <begin position="150"/>
        <end position="170"/>
    </location>
</feature>
<feature type="transmembrane region" description="Helical" evidence="3">
    <location>
        <begin position="12"/>
        <end position="35"/>
    </location>
</feature>
<feature type="transmembrane region" description="Helical" evidence="3">
    <location>
        <begin position="41"/>
        <end position="62"/>
    </location>
</feature>
<evidence type="ECO:0000259" key="4">
    <source>
        <dbReference type="Pfam" id="PF13649"/>
    </source>
</evidence>
<keyword evidence="1 5" id="KW-0489">Methyltransferase</keyword>
<dbReference type="EMBL" id="UZVY01000001">
    <property type="protein sequence ID" value="VDR41662.1"/>
    <property type="molecule type" value="Genomic_DNA"/>
</dbReference>
<sequence length="660" mass="76987">MTNTFKNNLTKYMSSLAISMIGSEAFKLGSSIYIFRITGDFWLVTLLYLLIQFPSLVVYIFSVKIIKWFKNKQALLISDLLSSSLLLVPLFIFLGYINNQDNSNFKKIFSITLIIVSSLPGFIHAFRFIHLKDITYYIASSETDMEKINIGNVISSSIGFLLSPILSFVLYKYLPFYFLCIINIITYIISGILYWKIKINNNYFEFNKSIGKNNLNKNSKSSSLIIWTFVLSTSFVLLFFLYPKQSGLIQFFKYTNEYSYNDWAFIFTLIMSISGVVGSILAHFINKKQKLKNIIFISSIFGIAILNISWLFMPLARNNLATLVFYIVINAINQILFNLLLPMIYSASFKLFKKETFHKQNGISLVFRIVVSSLISILLTFINNISSYYFTYLTYTCISLLAAIIIVICYKKLFITNKQKYEIDNYYNNEKIFAEYIEYAKKGLWNSEKEILENILTNKQDKIDILDIGCGAGRTTFAIAKIFKNASIDAVDINHKFINYCNEVNDNKNLNFKRQDISQENIDIDKKYDLILFSFNGFTNIISKKEVYNTIKNIKNCLNKSGRYIFTIHNLYSSGEYQKFWDEKVKINELSQFDEKKVLETTLHNEKIKIRFYTQKDIEELLNEFGLKIVQKIIRNENNEPKWVKDYSKQVVIYVVKHKE</sequence>
<evidence type="ECO:0000313" key="8">
    <source>
        <dbReference type="Proteomes" id="UP001058569"/>
    </source>
</evidence>
<organism evidence="6 7">
    <name type="scientific">Mycoplasmopsis caviae</name>
    <dbReference type="NCBI Taxonomy" id="55603"/>
    <lineage>
        <taxon>Bacteria</taxon>
        <taxon>Bacillati</taxon>
        <taxon>Mycoplasmatota</taxon>
        <taxon>Mycoplasmoidales</taxon>
        <taxon>Metamycoplasmataceae</taxon>
        <taxon>Mycoplasmopsis</taxon>
    </lineage>
</organism>
<dbReference type="Proteomes" id="UP001058569">
    <property type="component" value="Chromosome"/>
</dbReference>
<dbReference type="InterPro" id="IPR041698">
    <property type="entry name" value="Methyltransf_25"/>
</dbReference>
<keyword evidence="3" id="KW-1133">Transmembrane helix</keyword>
<feature type="transmembrane region" description="Helical" evidence="3">
    <location>
        <begin position="74"/>
        <end position="96"/>
    </location>
</feature>
<dbReference type="PANTHER" id="PTHR43861">
    <property type="entry name" value="TRANS-ACONITATE 2-METHYLTRANSFERASE-RELATED"/>
    <property type="match status" value="1"/>
</dbReference>
<dbReference type="AlphaFoldDB" id="A0A3P8LHS2"/>
<evidence type="ECO:0000313" key="6">
    <source>
        <dbReference type="EMBL" id="VDR41662.1"/>
    </source>
</evidence>
<dbReference type="RefSeq" id="WP_164535711.1">
    <property type="nucleotide sequence ID" value="NZ_CP101806.1"/>
</dbReference>
<dbReference type="SUPFAM" id="SSF103473">
    <property type="entry name" value="MFS general substrate transporter"/>
    <property type="match status" value="1"/>
</dbReference>
<dbReference type="Gene3D" id="1.20.1250.20">
    <property type="entry name" value="MFS general substrate transporter like domains"/>
    <property type="match status" value="1"/>
</dbReference>
<feature type="transmembrane region" description="Helical" evidence="3">
    <location>
        <begin position="294"/>
        <end position="312"/>
    </location>
</feature>
<gene>
    <name evidence="6" type="ORF">NCTC10126_00141</name>
    <name evidence="5" type="ORF">NPA07_01675</name>
</gene>
<dbReference type="CDD" id="cd02440">
    <property type="entry name" value="AdoMet_MTases"/>
    <property type="match status" value="1"/>
</dbReference>
<feature type="domain" description="Methyltransferase" evidence="4">
    <location>
        <begin position="465"/>
        <end position="562"/>
    </location>
</feature>
<evidence type="ECO:0000313" key="5">
    <source>
        <dbReference type="EMBL" id="UUD35564.1"/>
    </source>
</evidence>
<evidence type="ECO:0000256" key="1">
    <source>
        <dbReference type="ARBA" id="ARBA00022603"/>
    </source>
</evidence>
<keyword evidence="3" id="KW-0812">Transmembrane</keyword>
<dbReference type="Proteomes" id="UP000280036">
    <property type="component" value="Unassembled WGS sequence"/>
</dbReference>
<dbReference type="GO" id="GO:0032259">
    <property type="term" value="P:methylation"/>
    <property type="evidence" value="ECO:0007669"/>
    <property type="project" value="UniProtKB-KW"/>
</dbReference>
<dbReference type="PANTHER" id="PTHR43861:SF1">
    <property type="entry name" value="TRANS-ACONITATE 2-METHYLTRANSFERASE"/>
    <property type="match status" value="1"/>
</dbReference>
<name>A0A3P8LHS2_9BACT</name>
<dbReference type="Pfam" id="PF13649">
    <property type="entry name" value="Methyltransf_25"/>
    <property type="match status" value="1"/>
</dbReference>
<feature type="transmembrane region" description="Helical" evidence="3">
    <location>
        <begin position="365"/>
        <end position="382"/>
    </location>
</feature>
<evidence type="ECO:0000313" key="7">
    <source>
        <dbReference type="Proteomes" id="UP000280036"/>
    </source>
</evidence>
<protein>
    <submittedName>
        <fullName evidence="5">Class I SAM-dependent methyltransferase</fullName>
    </submittedName>
    <submittedName>
        <fullName evidence="6">Tellurite resistance protein TehB</fullName>
    </submittedName>
</protein>
<dbReference type="GO" id="GO:0008168">
    <property type="term" value="F:methyltransferase activity"/>
    <property type="evidence" value="ECO:0007669"/>
    <property type="project" value="UniProtKB-KW"/>
</dbReference>
<dbReference type="SUPFAM" id="SSF53335">
    <property type="entry name" value="S-adenosyl-L-methionine-dependent methyltransferases"/>
    <property type="match status" value="1"/>
</dbReference>
<evidence type="ECO:0000256" key="3">
    <source>
        <dbReference type="SAM" id="Phobius"/>
    </source>
</evidence>
<proteinExistence type="predicted"/>
<keyword evidence="2" id="KW-0808">Transferase</keyword>
<feature type="transmembrane region" description="Helical" evidence="3">
    <location>
        <begin position="263"/>
        <end position="282"/>
    </location>
</feature>
<dbReference type="InterPro" id="IPR036259">
    <property type="entry name" value="MFS_trans_sf"/>
</dbReference>
<dbReference type="InterPro" id="IPR029063">
    <property type="entry name" value="SAM-dependent_MTases_sf"/>
</dbReference>
<feature type="transmembrane region" description="Helical" evidence="3">
    <location>
        <begin position="388"/>
        <end position="410"/>
    </location>
</feature>
<reference evidence="5" key="2">
    <citation type="submission" date="2022-07" db="EMBL/GenBank/DDBJ databases">
        <title>Complete genome of Mycoplasma caviae type strain G122.</title>
        <authorList>
            <person name="Spergser J."/>
        </authorList>
    </citation>
    <scope>NUCLEOTIDE SEQUENCE</scope>
    <source>
        <strain evidence="5">G122</strain>
    </source>
</reference>
<dbReference type="Gene3D" id="3.40.50.150">
    <property type="entry name" value="Vaccinia Virus protein VP39"/>
    <property type="match status" value="1"/>
</dbReference>